<organism evidence="1 2">
    <name type="scientific">Paenibacillus larvae subsp. pulvifaciens</name>
    <dbReference type="NCBI Taxonomy" id="1477"/>
    <lineage>
        <taxon>Bacteria</taxon>
        <taxon>Bacillati</taxon>
        <taxon>Bacillota</taxon>
        <taxon>Bacilli</taxon>
        <taxon>Bacillales</taxon>
        <taxon>Paenibacillaceae</taxon>
        <taxon>Paenibacillus</taxon>
    </lineage>
</organism>
<proteinExistence type="predicted"/>
<evidence type="ECO:0000313" key="1">
    <source>
        <dbReference type="EMBL" id="ARF66573.1"/>
    </source>
</evidence>
<sequence length="89" mass="10340">MAFQAIGRDNAKRHLILWYFPLKVDRLKKGETLSQHRQENIYLTIQGVQQEESFSIQLLCEIAKIPILQLRVTTNQISLSPMESRTKSV</sequence>
<evidence type="ECO:0000313" key="2">
    <source>
        <dbReference type="Proteomes" id="UP000192727"/>
    </source>
</evidence>
<protein>
    <submittedName>
        <fullName evidence="1">Uncharacterized protein</fullName>
    </submittedName>
</protein>
<gene>
    <name evidence="1" type="ORF">B7C51_00320</name>
</gene>
<dbReference type="Proteomes" id="UP000192727">
    <property type="component" value="Chromosome"/>
</dbReference>
<reference evidence="1 2" key="1">
    <citation type="submission" date="2017-03" db="EMBL/GenBank/DDBJ databases">
        <title>Paenibacillus larvae genome sequencing.</title>
        <authorList>
            <person name="Dingman D.W."/>
        </authorList>
    </citation>
    <scope>NUCLEOTIDE SEQUENCE [LARGE SCALE GENOMIC DNA]</scope>
    <source>
        <strain evidence="1 2">SAG 10367</strain>
    </source>
</reference>
<dbReference type="AlphaFoldDB" id="A0A1V0UMS7"/>
<name>A0A1V0UMS7_9BACL</name>
<dbReference type="EMBL" id="CP020557">
    <property type="protein sequence ID" value="ARF66573.1"/>
    <property type="molecule type" value="Genomic_DNA"/>
</dbReference>
<accession>A0A1V0UMS7</accession>